<accession>A0A3S1AK29</accession>
<reference evidence="4" key="1">
    <citation type="submission" date="2018-12" db="EMBL/GenBank/DDBJ databases">
        <authorList>
            <person name="Will S."/>
            <person name="Neumann-Schaal M."/>
            <person name="Henke P."/>
        </authorList>
    </citation>
    <scope>NUCLEOTIDE SEQUENCE</scope>
    <source>
        <strain evidence="4">PCC 7102</strain>
    </source>
</reference>
<dbReference type="SUPFAM" id="SSF53448">
    <property type="entry name" value="Nucleotide-diphospho-sugar transferases"/>
    <property type="match status" value="1"/>
</dbReference>
<dbReference type="Pfam" id="PF01501">
    <property type="entry name" value="Glyco_transf_8"/>
    <property type="match status" value="1"/>
</dbReference>
<dbReference type="InterPro" id="IPR050748">
    <property type="entry name" value="Glycosyltrans_8_dom-fam"/>
</dbReference>
<dbReference type="GO" id="GO:0046872">
    <property type="term" value="F:metal ion binding"/>
    <property type="evidence" value="ECO:0007669"/>
    <property type="project" value="UniProtKB-KW"/>
</dbReference>
<dbReference type="InterPro" id="IPR029044">
    <property type="entry name" value="Nucleotide-diphossugar_trans"/>
</dbReference>
<proteinExistence type="predicted"/>
<dbReference type="RefSeq" id="WP_127083963.1">
    <property type="nucleotide sequence ID" value="NZ_RSCL01000015.1"/>
</dbReference>
<dbReference type="InterPro" id="IPR002495">
    <property type="entry name" value="Glyco_trans_8"/>
</dbReference>
<dbReference type="PANTHER" id="PTHR13778">
    <property type="entry name" value="GLYCOSYLTRANSFERASE 8 DOMAIN-CONTAINING PROTEIN"/>
    <property type="match status" value="1"/>
</dbReference>
<evidence type="ECO:0000256" key="3">
    <source>
        <dbReference type="ARBA" id="ARBA00022723"/>
    </source>
</evidence>
<evidence type="ECO:0000313" key="5">
    <source>
        <dbReference type="Proteomes" id="UP000271624"/>
    </source>
</evidence>
<gene>
    <name evidence="4" type="primary">gspA</name>
    <name evidence="4" type="ORF">DSM106972_057010</name>
</gene>
<dbReference type="GO" id="GO:0016757">
    <property type="term" value="F:glycosyltransferase activity"/>
    <property type="evidence" value="ECO:0007669"/>
    <property type="project" value="UniProtKB-KW"/>
</dbReference>
<dbReference type="AlphaFoldDB" id="A0A3S1AK29"/>
<keyword evidence="2" id="KW-0808">Transferase</keyword>
<dbReference type="EMBL" id="RSCL01000015">
    <property type="protein sequence ID" value="RUT02781.1"/>
    <property type="molecule type" value="Genomic_DNA"/>
</dbReference>
<dbReference type="OrthoDB" id="5672604at2"/>
<dbReference type="Proteomes" id="UP000271624">
    <property type="component" value="Unassembled WGS sequence"/>
</dbReference>
<comment type="caution">
    <text evidence="4">The sequence shown here is derived from an EMBL/GenBank/DDBJ whole genome shotgun (WGS) entry which is preliminary data.</text>
</comment>
<keyword evidence="5" id="KW-1185">Reference proteome</keyword>
<evidence type="ECO:0000313" key="4">
    <source>
        <dbReference type="EMBL" id="RUT02781.1"/>
    </source>
</evidence>
<name>A0A3S1AK29_9CYAN</name>
<sequence length="314" mass="36187">MLVTEKSPIVIVGCADDNYSMPLATTMSSVIANVSSQRQVVICIIADKITQANKNKILKSLKKPNVIIEWLIPDYAKLTNAIISRHITIASYYRILIPELLPEKYQKAIYLDSDVIVKANIEKLWDTEIADNYVLAVRDMDIDATYVSSSKGLQNYQQLGIAPDCKYFNGGVLVINVEKWRRDNLSQEIINYISNNQQYIRWHDQDAMNAVIAGKWSELDPRWNSQAVIHSYSSWKETSLTEEMYNNVINDSYIVHFSSSAKPWKLGCKHPNRMLFFQYIDLTAWAGWRITFIRKLWLKVKDMMKKKGISFSQA</sequence>
<reference evidence="4" key="2">
    <citation type="journal article" date="2019" name="Genome Biol. Evol.">
        <title>Day and night: Metabolic profiles and evolutionary relationships of six axenic non-marine cyanobacteria.</title>
        <authorList>
            <person name="Will S.E."/>
            <person name="Henke P."/>
            <person name="Boedeker C."/>
            <person name="Huang S."/>
            <person name="Brinkmann H."/>
            <person name="Rohde M."/>
            <person name="Jarek M."/>
            <person name="Friedl T."/>
            <person name="Seufert S."/>
            <person name="Schumacher M."/>
            <person name="Overmann J."/>
            <person name="Neumann-Schaal M."/>
            <person name="Petersen J."/>
        </authorList>
    </citation>
    <scope>NUCLEOTIDE SEQUENCE [LARGE SCALE GENOMIC DNA]</scope>
    <source>
        <strain evidence="4">PCC 7102</strain>
    </source>
</reference>
<evidence type="ECO:0000256" key="1">
    <source>
        <dbReference type="ARBA" id="ARBA00022676"/>
    </source>
</evidence>
<protein>
    <submittedName>
        <fullName evidence="4">General stress protein A</fullName>
    </submittedName>
</protein>
<dbReference type="CDD" id="cd04194">
    <property type="entry name" value="GT8_A4GalT_like"/>
    <property type="match status" value="1"/>
</dbReference>
<dbReference type="Gene3D" id="3.90.550.10">
    <property type="entry name" value="Spore Coat Polysaccharide Biosynthesis Protein SpsA, Chain A"/>
    <property type="match status" value="1"/>
</dbReference>
<dbReference type="PANTHER" id="PTHR13778:SF47">
    <property type="entry name" value="LIPOPOLYSACCHARIDE 1,3-GALACTOSYLTRANSFERASE"/>
    <property type="match status" value="1"/>
</dbReference>
<keyword evidence="1" id="KW-0328">Glycosyltransferase</keyword>
<organism evidence="4 5">
    <name type="scientific">Dulcicalothrix desertica PCC 7102</name>
    <dbReference type="NCBI Taxonomy" id="232991"/>
    <lineage>
        <taxon>Bacteria</taxon>
        <taxon>Bacillati</taxon>
        <taxon>Cyanobacteriota</taxon>
        <taxon>Cyanophyceae</taxon>
        <taxon>Nostocales</taxon>
        <taxon>Calotrichaceae</taxon>
        <taxon>Dulcicalothrix</taxon>
    </lineage>
</organism>
<keyword evidence="3" id="KW-0479">Metal-binding</keyword>
<evidence type="ECO:0000256" key="2">
    <source>
        <dbReference type="ARBA" id="ARBA00022679"/>
    </source>
</evidence>